<dbReference type="InterPro" id="IPR058268">
    <property type="entry name" value="DUF7962"/>
</dbReference>
<dbReference type="SUPFAM" id="SSF52833">
    <property type="entry name" value="Thioredoxin-like"/>
    <property type="match status" value="1"/>
</dbReference>
<dbReference type="Gene3D" id="3.40.30.110">
    <property type="match status" value="2"/>
</dbReference>
<dbReference type="AlphaFoldDB" id="A0A2X0PGR4"/>
<keyword evidence="3" id="KW-1185">Reference proteome</keyword>
<feature type="domain" description="GST N-terminal" evidence="1">
    <location>
        <begin position="4"/>
        <end position="83"/>
    </location>
</feature>
<sequence length="362" mass="39859">MSSSKVILYAYPQSPFAAKLELVLTLKQIPYHYVEVERMPPRPALHLLNITYRRIPVLAIDSDLYLDTSLAVQALEERFPDSPSLSQSHWGLQTATAFHWSDRAIFQLAAGALPWTELPEVFVKDRSAYRGGQIDPQTMVAARPKVLSALRSHIRIQLVSSCRLQDLVEKQLASRSSEKTFLLGTDKPTYLDISLYFSLNWVSGMSSILLECWKLFGVLKAVRNTGFGTADSIFKPASGTSPDFPLTFAWMTLVKSAVKDATSTAPGKISLNPEDAVTSITSSPASKTITVDERDPLLVAKWFAIGDLVEITPNDVGKVPQKGKLVGLDKVKVSLEVQVEGGKGMCTVHAPRLGFDVKKINQ</sequence>
<dbReference type="InterPro" id="IPR036249">
    <property type="entry name" value="Thioredoxin-like_sf"/>
</dbReference>
<dbReference type="PROSITE" id="PS50404">
    <property type="entry name" value="GST_NTER"/>
    <property type="match status" value="1"/>
</dbReference>
<protein>
    <submittedName>
        <fullName evidence="2">BQ5605_C035g11412 protein</fullName>
    </submittedName>
</protein>
<dbReference type="EMBL" id="FQNC01000064">
    <property type="protein sequence ID" value="SGY97545.1"/>
    <property type="molecule type" value="Genomic_DNA"/>
</dbReference>
<dbReference type="Pfam" id="PF25907">
    <property type="entry name" value="DUF7962"/>
    <property type="match status" value="1"/>
</dbReference>
<reference evidence="2 3" key="1">
    <citation type="submission" date="2016-11" db="EMBL/GenBank/DDBJ databases">
        <authorList>
            <person name="Jaros S."/>
            <person name="Januszkiewicz K."/>
            <person name="Wedrychowicz H."/>
        </authorList>
    </citation>
    <scope>NUCLEOTIDE SEQUENCE [LARGE SCALE GENOMIC DNA]</scope>
</reference>
<organism evidence="2 3">
    <name type="scientific">Microbotryum silenes-dioicae</name>
    <dbReference type="NCBI Taxonomy" id="796604"/>
    <lineage>
        <taxon>Eukaryota</taxon>
        <taxon>Fungi</taxon>
        <taxon>Dikarya</taxon>
        <taxon>Basidiomycota</taxon>
        <taxon>Pucciniomycotina</taxon>
        <taxon>Microbotryomycetes</taxon>
        <taxon>Microbotryales</taxon>
        <taxon>Microbotryaceae</taxon>
        <taxon>Microbotryum</taxon>
    </lineage>
</organism>
<accession>A0A2X0PGR4</accession>
<proteinExistence type="predicted"/>
<evidence type="ECO:0000313" key="2">
    <source>
        <dbReference type="EMBL" id="SGY97545.1"/>
    </source>
</evidence>
<gene>
    <name evidence="2" type="primary">BQ5605_C035g11412</name>
    <name evidence="2" type="ORF">BQ5605_C035G11412</name>
</gene>
<dbReference type="CDD" id="cd00570">
    <property type="entry name" value="GST_N_family"/>
    <property type="match status" value="1"/>
</dbReference>
<evidence type="ECO:0000259" key="1">
    <source>
        <dbReference type="PROSITE" id="PS50404"/>
    </source>
</evidence>
<evidence type="ECO:0000313" key="3">
    <source>
        <dbReference type="Proteomes" id="UP000249464"/>
    </source>
</evidence>
<dbReference type="Proteomes" id="UP000249464">
    <property type="component" value="Unassembled WGS sequence"/>
</dbReference>
<dbReference type="Pfam" id="PF13417">
    <property type="entry name" value="GST_N_3"/>
    <property type="match status" value="1"/>
</dbReference>
<dbReference type="STRING" id="796604.A0A2X0PGR4"/>
<dbReference type="InterPro" id="IPR004045">
    <property type="entry name" value="Glutathione_S-Trfase_N"/>
</dbReference>
<name>A0A2X0PGR4_9BASI</name>